<dbReference type="AlphaFoldDB" id="A0A6J6G814"/>
<keyword evidence="1" id="KW-0812">Transmembrane</keyword>
<gene>
    <name evidence="2" type="ORF">UFOPK1835_00146</name>
</gene>
<dbReference type="EMBL" id="CAEZUP010000003">
    <property type="protein sequence ID" value="CAB4597361.1"/>
    <property type="molecule type" value="Genomic_DNA"/>
</dbReference>
<evidence type="ECO:0000313" key="2">
    <source>
        <dbReference type="EMBL" id="CAB4597361.1"/>
    </source>
</evidence>
<evidence type="ECO:0000256" key="1">
    <source>
        <dbReference type="SAM" id="Phobius"/>
    </source>
</evidence>
<keyword evidence="1" id="KW-0472">Membrane</keyword>
<feature type="transmembrane region" description="Helical" evidence="1">
    <location>
        <begin position="34"/>
        <end position="57"/>
    </location>
</feature>
<sequence>MENTEDTNNNRIDQFKADVSDMNLKTGSASRESLFQIIGFLLMVGGVVGALVAYVSSGNLDDVRDVQSMIVLAVALGALTVLGAAIFLRYSLARFLRMWLLRQLFEGQANTDRIVDAVSGRS</sequence>
<reference evidence="2" key="1">
    <citation type="submission" date="2020-05" db="EMBL/GenBank/DDBJ databases">
        <authorList>
            <person name="Chiriac C."/>
            <person name="Salcher M."/>
            <person name="Ghai R."/>
            <person name="Kavagutti S V."/>
        </authorList>
    </citation>
    <scope>NUCLEOTIDE SEQUENCE</scope>
</reference>
<name>A0A6J6G814_9ZZZZ</name>
<keyword evidence="1" id="KW-1133">Transmembrane helix</keyword>
<proteinExistence type="predicted"/>
<organism evidence="2">
    <name type="scientific">freshwater metagenome</name>
    <dbReference type="NCBI Taxonomy" id="449393"/>
    <lineage>
        <taxon>unclassified sequences</taxon>
        <taxon>metagenomes</taxon>
        <taxon>ecological metagenomes</taxon>
    </lineage>
</organism>
<accession>A0A6J6G814</accession>
<protein>
    <submittedName>
        <fullName evidence="2">Unannotated protein</fullName>
    </submittedName>
</protein>
<feature type="transmembrane region" description="Helical" evidence="1">
    <location>
        <begin position="69"/>
        <end position="92"/>
    </location>
</feature>